<evidence type="ECO:0000256" key="4">
    <source>
        <dbReference type="ARBA" id="ARBA00022679"/>
    </source>
</evidence>
<keyword evidence="8 11" id="KW-0333">Golgi apparatus</keyword>
<reference evidence="12" key="1">
    <citation type="submission" date="2021-02" db="EMBL/GenBank/DDBJ databases">
        <authorList>
            <person name="Nowell W R."/>
        </authorList>
    </citation>
    <scope>NUCLEOTIDE SEQUENCE</scope>
    <source>
        <strain evidence="12">Ploen Becks lab</strain>
    </source>
</reference>
<evidence type="ECO:0000256" key="6">
    <source>
        <dbReference type="ARBA" id="ARBA00022968"/>
    </source>
</evidence>
<comment type="caution">
    <text evidence="12">The sequence shown here is derived from an EMBL/GenBank/DDBJ whole genome shotgun (WGS) entry which is preliminary data.</text>
</comment>
<keyword evidence="7 11" id="KW-1133">Transmembrane helix</keyword>
<comment type="subcellular location">
    <subcellularLocation>
        <location evidence="1 11">Golgi apparatus membrane</location>
        <topology evidence="1 11">Single-pass type II membrane protein</topology>
    </subcellularLocation>
</comment>
<dbReference type="GO" id="GO:0016758">
    <property type="term" value="F:hexosyltransferase activity"/>
    <property type="evidence" value="ECO:0007669"/>
    <property type="project" value="InterPro"/>
</dbReference>
<keyword evidence="9 11" id="KW-0472">Membrane</keyword>
<dbReference type="GO" id="GO:0000139">
    <property type="term" value="C:Golgi membrane"/>
    <property type="evidence" value="ECO:0007669"/>
    <property type="project" value="UniProtKB-SubCell"/>
</dbReference>
<dbReference type="EMBL" id="CAJNOC010004464">
    <property type="protein sequence ID" value="CAF1022692.1"/>
    <property type="molecule type" value="Genomic_DNA"/>
</dbReference>
<keyword evidence="3 11" id="KW-0328">Glycosyltransferase</keyword>
<keyword evidence="10" id="KW-0325">Glycoprotein</keyword>
<keyword evidence="6 11" id="KW-0735">Signal-anchor</keyword>
<evidence type="ECO:0000313" key="13">
    <source>
        <dbReference type="Proteomes" id="UP000663879"/>
    </source>
</evidence>
<name>A0A814IE03_9BILA</name>
<sequence>MLKKNKIFNLIILTLFANLIFIFFASKPQLLADNGTNKNSDDQKQILLSKKDQIINPHNYKYIVKPSNKICGSGNLSLIAFVTTSIKKFQERQLIRQTWANQTLFPSIRTVFILGKSKYYKINNDLVKENAIYQDIVQEDFIDSYTNLTIKTIAGFKWVSKYCSNARYTLKIDDNVVVNTPELLKFFDRMEKNHKQFTKHSYFGYYDPESLADRKKIVLSKNLKEKIQGPFHLSPAYLVSTDLSKRFYKMSFYVKPSIFEDVYVGMLAQKLRTNFIMLNKRYFHNWDNSLQQAMKLTKKNKRYYFALCKSTQDFKAIWNKFESLSLLN</sequence>
<gene>
    <name evidence="12" type="ORF">OXX778_LOCUS17459</name>
</gene>
<evidence type="ECO:0000256" key="8">
    <source>
        <dbReference type="ARBA" id="ARBA00023034"/>
    </source>
</evidence>
<keyword evidence="13" id="KW-1185">Reference proteome</keyword>
<feature type="transmembrane region" description="Helical" evidence="11">
    <location>
        <begin position="7"/>
        <end position="25"/>
    </location>
</feature>
<keyword evidence="5 11" id="KW-0812">Transmembrane</keyword>
<evidence type="ECO:0000256" key="9">
    <source>
        <dbReference type="ARBA" id="ARBA00023136"/>
    </source>
</evidence>
<organism evidence="12 13">
    <name type="scientific">Brachionus calyciflorus</name>
    <dbReference type="NCBI Taxonomy" id="104777"/>
    <lineage>
        <taxon>Eukaryota</taxon>
        <taxon>Metazoa</taxon>
        <taxon>Spiralia</taxon>
        <taxon>Gnathifera</taxon>
        <taxon>Rotifera</taxon>
        <taxon>Eurotatoria</taxon>
        <taxon>Monogononta</taxon>
        <taxon>Pseudotrocha</taxon>
        <taxon>Ploima</taxon>
        <taxon>Brachionidae</taxon>
        <taxon>Brachionus</taxon>
    </lineage>
</organism>
<dbReference type="Proteomes" id="UP000663879">
    <property type="component" value="Unassembled WGS sequence"/>
</dbReference>
<protein>
    <recommendedName>
        <fullName evidence="11">Hexosyltransferase</fullName>
        <ecNumber evidence="11">2.4.1.-</ecNumber>
    </recommendedName>
</protein>
<evidence type="ECO:0000256" key="10">
    <source>
        <dbReference type="ARBA" id="ARBA00023180"/>
    </source>
</evidence>
<evidence type="ECO:0000256" key="7">
    <source>
        <dbReference type="ARBA" id="ARBA00022989"/>
    </source>
</evidence>
<evidence type="ECO:0000256" key="5">
    <source>
        <dbReference type="ARBA" id="ARBA00022692"/>
    </source>
</evidence>
<dbReference type="PANTHER" id="PTHR11214">
    <property type="entry name" value="BETA-1,3-N-ACETYLGLUCOSAMINYLTRANSFERASE"/>
    <property type="match status" value="1"/>
</dbReference>
<evidence type="ECO:0000256" key="1">
    <source>
        <dbReference type="ARBA" id="ARBA00004323"/>
    </source>
</evidence>
<comment type="similarity">
    <text evidence="2 11">Belongs to the glycosyltransferase 31 family.</text>
</comment>
<proteinExistence type="inferred from homology"/>
<dbReference type="OrthoDB" id="5957813at2759"/>
<accession>A0A814IE03</accession>
<evidence type="ECO:0000256" key="11">
    <source>
        <dbReference type="RuleBase" id="RU363063"/>
    </source>
</evidence>
<dbReference type="Gene3D" id="3.90.550.50">
    <property type="match status" value="1"/>
</dbReference>
<dbReference type="GO" id="GO:0006493">
    <property type="term" value="P:protein O-linked glycosylation"/>
    <property type="evidence" value="ECO:0007669"/>
    <property type="project" value="TreeGrafter"/>
</dbReference>
<dbReference type="PANTHER" id="PTHR11214:SF314">
    <property type="entry name" value="HEXOSYLTRANSFERASE"/>
    <property type="match status" value="1"/>
</dbReference>
<evidence type="ECO:0000256" key="2">
    <source>
        <dbReference type="ARBA" id="ARBA00008661"/>
    </source>
</evidence>
<dbReference type="Pfam" id="PF01762">
    <property type="entry name" value="Galactosyl_T"/>
    <property type="match status" value="1"/>
</dbReference>
<keyword evidence="4" id="KW-0808">Transferase</keyword>
<dbReference type="InterPro" id="IPR002659">
    <property type="entry name" value="Glyco_trans_31"/>
</dbReference>
<dbReference type="EC" id="2.4.1.-" evidence="11"/>
<evidence type="ECO:0000256" key="3">
    <source>
        <dbReference type="ARBA" id="ARBA00022676"/>
    </source>
</evidence>
<dbReference type="AlphaFoldDB" id="A0A814IE03"/>
<evidence type="ECO:0000313" key="12">
    <source>
        <dbReference type="EMBL" id="CAF1022692.1"/>
    </source>
</evidence>
<dbReference type="FunFam" id="3.90.550.50:FF:000001">
    <property type="entry name" value="Hexosyltransferase"/>
    <property type="match status" value="1"/>
</dbReference>